<feature type="compositionally biased region" description="Acidic residues" evidence="1">
    <location>
        <begin position="248"/>
        <end position="260"/>
    </location>
</feature>
<evidence type="ECO:0000313" key="3">
    <source>
        <dbReference type="EMBL" id="MBL4929582.1"/>
    </source>
</evidence>
<organism evidence="3 4">
    <name type="scientific">Fuscibacter oryzae</name>
    <dbReference type="NCBI Taxonomy" id="2803939"/>
    <lineage>
        <taxon>Bacteria</taxon>
        <taxon>Pseudomonadati</taxon>
        <taxon>Pseudomonadota</taxon>
        <taxon>Alphaproteobacteria</taxon>
        <taxon>Rhodobacterales</taxon>
        <taxon>Paracoccaceae</taxon>
        <taxon>Fuscibacter</taxon>
    </lineage>
</organism>
<evidence type="ECO:0000256" key="1">
    <source>
        <dbReference type="SAM" id="MobiDB-lite"/>
    </source>
</evidence>
<protein>
    <submittedName>
        <fullName evidence="3">Type VI secretion system ImpA family N-terminal domain-containing protein</fullName>
    </submittedName>
</protein>
<dbReference type="InterPro" id="IPR010657">
    <property type="entry name" value="ImpA_N"/>
</dbReference>
<reference evidence="3" key="1">
    <citation type="submission" date="2021-01" db="EMBL/GenBank/DDBJ databases">
        <title>Genome seq and assembly of Tabrizicola sp. KVB23.</title>
        <authorList>
            <person name="Chhetri G."/>
        </authorList>
    </citation>
    <scope>NUCLEOTIDE SEQUENCE</scope>
    <source>
        <strain evidence="3">KVB23</strain>
    </source>
</reference>
<dbReference type="PANTHER" id="PTHR37951:SF1">
    <property type="entry name" value="TYPE VI SECRETION SYSTEM COMPONENT TSSA1"/>
    <property type="match status" value="1"/>
</dbReference>
<comment type="caution">
    <text evidence="3">The sequence shown here is derived from an EMBL/GenBank/DDBJ whole genome shotgun (WGS) entry which is preliminary data.</text>
</comment>
<sequence length="436" mass="47401">MKLNDLLAPISDDLPCGEDLLAADDPDFVDYYFNVEDRLPTSYFNLTSGTLFDPRSVDHKGETAQIDALLKRSRDLRLLGIEAKFQILAGRFKGWSEAVLAMIELVRTYPEQVHPADPVERQNALEELNAMATIVAPLDHAALITDKRSGDIIYRTYGTGSGKLTLREGEEAGDAGLNIAALGSSENIAAVDALYATLTAIRDGLKSVASISQSGTKPFLPRFDRLSERIGGMIAMVEAARSDLAGTAEEDEAAEGEAGPEGEAPTTGGQTFTIAAPIGDIADHRAAYRTLKALEAYFVAQEPSSLALILLTQSRMLIGRPLVEAIDALLENNSNYATLTFGTEQGFSLSMHRMRELANQAGLPMNESLGEWQEGDADPPEVLSRDHAGVLLKQLEEFFRLREPASPIPILLFKARNFLTKDFHSLVRELLPPSAS</sequence>
<gene>
    <name evidence="3" type="ORF">JI744_15865</name>
</gene>
<feature type="domain" description="ImpA N-terminal" evidence="2">
    <location>
        <begin position="7"/>
        <end position="129"/>
    </location>
</feature>
<dbReference type="PANTHER" id="PTHR37951">
    <property type="entry name" value="CYTOPLASMIC PROTEIN-RELATED"/>
    <property type="match status" value="1"/>
</dbReference>
<dbReference type="Pfam" id="PF06812">
    <property type="entry name" value="ImpA_N"/>
    <property type="match status" value="1"/>
</dbReference>
<evidence type="ECO:0000259" key="2">
    <source>
        <dbReference type="Pfam" id="PF06812"/>
    </source>
</evidence>
<keyword evidence="4" id="KW-1185">Reference proteome</keyword>
<feature type="region of interest" description="Disordered" evidence="1">
    <location>
        <begin position="245"/>
        <end position="269"/>
    </location>
</feature>
<name>A0A8J7SVJ2_9RHOB</name>
<dbReference type="InterPro" id="IPR017740">
    <property type="entry name" value="TssA-like"/>
</dbReference>
<dbReference type="AlphaFoldDB" id="A0A8J7SVJ2"/>
<accession>A0A8J7SVJ2</accession>
<proteinExistence type="predicted"/>
<dbReference type="Proteomes" id="UP000619033">
    <property type="component" value="Unassembled WGS sequence"/>
</dbReference>
<evidence type="ECO:0000313" key="4">
    <source>
        <dbReference type="Proteomes" id="UP000619033"/>
    </source>
</evidence>
<dbReference type="EMBL" id="JAESVP010000009">
    <property type="protein sequence ID" value="MBL4929582.1"/>
    <property type="molecule type" value="Genomic_DNA"/>
</dbReference>
<dbReference type="RefSeq" id="WP_202662126.1">
    <property type="nucleotide sequence ID" value="NZ_JAESVP010000009.1"/>
</dbReference>